<keyword evidence="3" id="KW-1003">Cell membrane</keyword>
<name>A0A1W1CZT1_9ZZZZ</name>
<dbReference type="InterPro" id="IPR013525">
    <property type="entry name" value="ABC2_TM"/>
</dbReference>
<keyword evidence="5 7" id="KW-1133">Transmembrane helix</keyword>
<dbReference type="Pfam" id="PF01061">
    <property type="entry name" value="ABC2_membrane"/>
    <property type="match status" value="1"/>
</dbReference>
<feature type="transmembrane region" description="Helical" evidence="7">
    <location>
        <begin position="226"/>
        <end position="246"/>
    </location>
</feature>
<feature type="transmembrane region" description="Helical" evidence="7">
    <location>
        <begin position="137"/>
        <end position="166"/>
    </location>
</feature>
<feature type="transmembrane region" description="Helical" evidence="7">
    <location>
        <begin position="103"/>
        <end position="130"/>
    </location>
</feature>
<dbReference type="InterPro" id="IPR047817">
    <property type="entry name" value="ABC2_TM_bact-type"/>
</dbReference>
<reference evidence="9" key="1">
    <citation type="submission" date="2016-10" db="EMBL/GenBank/DDBJ databases">
        <authorList>
            <person name="de Groot N.N."/>
        </authorList>
    </citation>
    <scope>NUCLEOTIDE SEQUENCE</scope>
</reference>
<dbReference type="PANTHER" id="PTHR30413:SF10">
    <property type="entry name" value="CAPSULE POLYSACCHARIDE EXPORT INNER-MEMBRANE PROTEIN CTRC"/>
    <property type="match status" value="1"/>
</dbReference>
<evidence type="ECO:0000256" key="3">
    <source>
        <dbReference type="ARBA" id="ARBA00022475"/>
    </source>
</evidence>
<dbReference type="GO" id="GO:0015920">
    <property type="term" value="P:lipopolysaccharide transport"/>
    <property type="evidence" value="ECO:0007669"/>
    <property type="project" value="TreeGrafter"/>
</dbReference>
<evidence type="ECO:0000313" key="9">
    <source>
        <dbReference type="EMBL" id="SFV71386.1"/>
    </source>
</evidence>
<dbReference type="PANTHER" id="PTHR30413">
    <property type="entry name" value="INNER MEMBRANE TRANSPORT PERMEASE"/>
    <property type="match status" value="1"/>
</dbReference>
<dbReference type="GO" id="GO:0005886">
    <property type="term" value="C:plasma membrane"/>
    <property type="evidence" value="ECO:0007669"/>
    <property type="project" value="UniProtKB-SubCell"/>
</dbReference>
<feature type="transmembrane region" description="Helical" evidence="7">
    <location>
        <begin position="201"/>
        <end position="220"/>
    </location>
</feature>
<keyword evidence="2" id="KW-0813">Transport</keyword>
<keyword evidence="6 7" id="KW-0472">Membrane</keyword>
<proteinExistence type="predicted"/>
<evidence type="ECO:0000256" key="6">
    <source>
        <dbReference type="ARBA" id="ARBA00023136"/>
    </source>
</evidence>
<dbReference type="EMBL" id="FPHM01000236">
    <property type="protein sequence ID" value="SFV71386.1"/>
    <property type="molecule type" value="Genomic_DNA"/>
</dbReference>
<keyword evidence="4 7" id="KW-0812">Transmembrane</keyword>
<evidence type="ECO:0000256" key="7">
    <source>
        <dbReference type="SAM" id="Phobius"/>
    </source>
</evidence>
<gene>
    <name evidence="9" type="ORF">MNB_SV-13-2036</name>
</gene>
<evidence type="ECO:0000256" key="4">
    <source>
        <dbReference type="ARBA" id="ARBA00022692"/>
    </source>
</evidence>
<evidence type="ECO:0000259" key="8">
    <source>
        <dbReference type="PROSITE" id="PS51012"/>
    </source>
</evidence>
<dbReference type="AlphaFoldDB" id="A0A1W1CZT1"/>
<comment type="subcellular location">
    <subcellularLocation>
        <location evidence="1">Cell membrane</location>
        <topology evidence="1">Multi-pass membrane protein</topology>
    </subcellularLocation>
</comment>
<evidence type="ECO:0000256" key="2">
    <source>
        <dbReference type="ARBA" id="ARBA00022448"/>
    </source>
</evidence>
<protein>
    <submittedName>
        <fullName evidence="9">O-antigen export system permease protein RfbD</fullName>
    </submittedName>
</protein>
<feature type="transmembrane region" description="Helical" evidence="7">
    <location>
        <begin position="28"/>
        <end position="48"/>
    </location>
</feature>
<feature type="transmembrane region" description="Helical" evidence="7">
    <location>
        <begin position="60"/>
        <end position="83"/>
    </location>
</feature>
<evidence type="ECO:0000256" key="1">
    <source>
        <dbReference type="ARBA" id="ARBA00004651"/>
    </source>
</evidence>
<dbReference type="PROSITE" id="PS51012">
    <property type="entry name" value="ABC_TM2"/>
    <property type="match status" value="1"/>
</dbReference>
<evidence type="ECO:0000256" key="5">
    <source>
        <dbReference type="ARBA" id="ARBA00022989"/>
    </source>
</evidence>
<dbReference type="GO" id="GO:0140359">
    <property type="term" value="F:ABC-type transporter activity"/>
    <property type="evidence" value="ECO:0007669"/>
    <property type="project" value="InterPro"/>
</dbReference>
<accession>A0A1W1CZT1</accession>
<feature type="domain" description="ABC transmembrane type-2" evidence="8">
    <location>
        <begin position="25"/>
        <end position="249"/>
    </location>
</feature>
<organism evidence="9">
    <name type="scientific">hydrothermal vent metagenome</name>
    <dbReference type="NCBI Taxonomy" id="652676"/>
    <lineage>
        <taxon>unclassified sequences</taxon>
        <taxon>metagenomes</taxon>
        <taxon>ecological metagenomes</taxon>
    </lineage>
</organism>
<sequence>MLYNIVLAFGFAKRDFKERYVGTGLGQLWYLISPVITILIYTVIFSDVMKRKLDIVDNSYSYSIYIVSGLLAWISFSRTLTILSNLVAQKSNLIKKINVPMYVFYLSVFITESILLFLSMSLGVLFLIIIEYHVDFTFLWMLPIVILQMIFVLGLGVIISLFMPFLKDIKEVLPIVIQLWFWMTPIIYIKEMVASKYPFIFIFNPFYYYVHLYQNIFLYAKSPTLYEIIIITSISFSTLSLAAFLYKKMISTIKDII</sequence>